<dbReference type="EMBL" id="JAGKSQ010000002">
    <property type="protein sequence ID" value="MBP3950483.1"/>
    <property type="molecule type" value="Genomic_DNA"/>
</dbReference>
<comment type="caution">
    <text evidence="1">The sequence shown here is derived from an EMBL/GenBank/DDBJ whole genome shotgun (WGS) entry which is preliminary data.</text>
</comment>
<keyword evidence="2" id="KW-1185">Reference proteome</keyword>
<dbReference type="RefSeq" id="WP_210596124.1">
    <property type="nucleotide sequence ID" value="NZ_JAGKSQ010000002.1"/>
</dbReference>
<name>A0A940WRJ0_9BACI</name>
<dbReference type="InterPro" id="IPR001611">
    <property type="entry name" value="Leu-rich_rpt"/>
</dbReference>
<sequence>MKYTTILLLFIFCASLLGCREVSHTEPSPVTFKDKNLEQLVRETIDQNEGDLTQIDLEQINQLDASHRYITNLEGVQSLVKLEELKLAGNKINDLSPLKELEKLTTVDLADNPLALEAQSSDANVIEELIDRGVQVIYDQKEIEQEFSKGVFYQVANGANKVYLFGSIQVGTSDLHPLHPMIEEAYEEASQVAFEVNVNRSDELEIMQAMLDLGVYSDGTSLKDHISTNLYEELLVFLQPYEIGSEDISRFKPWVVANMIQSQLLEERGFEDQQSIANHFLLKAEEDGKKVLSLEQFSDHIMLSNKLEPTEQESLLKQTLEEIQVADRAFEQLISYWKNGDIEALEELREADQYKDLDISAYMAVLTEDRDVHMTEKIIEILESEEEQTTFIVVGSIHLVGDNSIVDLLGEKGYQVLPGLVQGTIE</sequence>
<dbReference type="PROSITE" id="PS51450">
    <property type="entry name" value="LRR"/>
    <property type="match status" value="1"/>
</dbReference>
<gene>
    <name evidence="1" type="ORF">J7W16_05005</name>
</gene>
<reference evidence="1" key="1">
    <citation type="submission" date="2021-03" db="EMBL/GenBank/DDBJ databases">
        <title>Bacillus suaedae sp. nov., isolated from Suaeda aralocaspica.</title>
        <authorList>
            <person name="Lei R.F.R."/>
        </authorList>
    </citation>
    <scope>NUCLEOTIDE SEQUENCE</scope>
    <source>
        <strain evidence="1">YZJH907-2</strain>
    </source>
</reference>
<evidence type="ECO:0000313" key="1">
    <source>
        <dbReference type="EMBL" id="MBP3950483.1"/>
    </source>
</evidence>
<dbReference type="PROSITE" id="PS51257">
    <property type="entry name" value="PROKAR_LIPOPROTEIN"/>
    <property type="match status" value="1"/>
</dbReference>
<dbReference type="Pfam" id="PF01963">
    <property type="entry name" value="TraB_PrgY_gumN"/>
    <property type="match status" value="1"/>
</dbReference>
<organism evidence="1 2">
    <name type="scientific">Halalkalibacter suaedae</name>
    <dbReference type="NCBI Taxonomy" id="2822140"/>
    <lineage>
        <taxon>Bacteria</taxon>
        <taxon>Bacillati</taxon>
        <taxon>Bacillota</taxon>
        <taxon>Bacilli</taxon>
        <taxon>Bacillales</taxon>
        <taxon>Bacillaceae</taxon>
        <taxon>Halalkalibacter</taxon>
    </lineage>
</organism>
<dbReference type="CDD" id="cd14789">
    <property type="entry name" value="Tiki"/>
    <property type="match status" value="1"/>
</dbReference>
<accession>A0A940WRJ0</accession>
<evidence type="ECO:0000313" key="2">
    <source>
        <dbReference type="Proteomes" id="UP000678228"/>
    </source>
</evidence>
<dbReference type="Gene3D" id="3.80.10.10">
    <property type="entry name" value="Ribonuclease Inhibitor"/>
    <property type="match status" value="1"/>
</dbReference>
<proteinExistence type="predicted"/>
<dbReference type="InterPro" id="IPR032675">
    <property type="entry name" value="LRR_dom_sf"/>
</dbReference>
<dbReference type="Proteomes" id="UP000678228">
    <property type="component" value="Unassembled WGS sequence"/>
</dbReference>
<dbReference type="PANTHER" id="PTHR40590">
    <property type="entry name" value="CYTOPLASMIC PROTEIN-RELATED"/>
    <property type="match status" value="1"/>
</dbReference>
<dbReference type="SUPFAM" id="SSF52058">
    <property type="entry name" value="L domain-like"/>
    <property type="match status" value="1"/>
</dbReference>
<dbReference type="InterPro" id="IPR002816">
    <property type="entry name" value="TraB/PrgY/GumN_fam"/>
</dbReference>
<dbReference type="InterPro" id="IPR047111">
    <property type="entry name" value="YbaP-like"/>
</dbReference>
<protein>
    <submittedName>
        <fullName evidence="1">TraB/GumN family protein</fullName>
    </submittedName>
</protein>
<dbReference type="PANTHER" id="PTHR40590:SF1">
    <property type="entry name" value="CYTOPLASMIC PROTEIN"/>
    <property type="match status" value="1"/>
</dbReference>
<dbReference type="AlphaFoldDB" id="A0A940WRJ0"/>